<dbReference type="AlphaFoldDB" id="A0A7I4Y0V3"/>
<evidence type="ECO:0000313" key="3">
    <source>
        <dbReference type="WBParaSite" id="HCON_00039990-00001"/>
    </source>
</evidence>
<keyword evidence="1" id="KW-0732">Signal</keyword>
<organism evidence="2 3">
    <name type="scientific">Haemonchus contortus</name>
    <name type="common">Barber pole worm</name>
    <dbReference type="NCBI Taxonomy" id="6289"/>
    <lineage>
        <taxon>Eukaryota</taxon>
        <taxon>Metazoa</taxon>
        <taxon>Ecdysozoa</taxon>
        <taxon>Nematoda</taxon>
        <taxon>Chromadorea</taxon>
        <taxon>Rhabditida</taxon>
        <taxon>Rhabditina</taxon>
        <taxon>Rhabditomorpha</taxon>
        <taxon>Strongyloidea</taxon>
        <taxon>Trichostrongylidae</taxon>
        <taxon>Haemonchus</taxon>
    </lineage>
</organism>
<name>A0A7I4Y0V3_HAECO</name>
<reference evidence="3" key="1">
    <citation type="submission" date="2020-12" db="UniProtKB">
        <authorList>
            <consortium name="WormBaseParasite"/>
        </authorList>
    </citation>
    <scope>IDENTIFICATION</scope>
    <source>
        <strain evidence="3">MHco3</strain>
    </source>
</reference>
<feature type="chain" id="PRO_5029629625" evidence="1">
    <location>
        <begin position="19"/>
        <end position="156"/>
    </location>
</feature>
<sequence length="156" mass="18169">MERFVLMLALFGCVTVWAKPAAKADPKEEDPHKIPVWLNEVTQRIMGRSFEDLMKLSAKDRKDFEKQQDEKIPHFVRTFRFSDDAPVRKLLHEFTSSIEIAANGKVKEAVVSIAHAFDKLPKDDREKFRKLFNIRVDEKEVLKAKVDKKKDLKTKS</sequence>
<evidence type="ECO:0000256" key="1">
    <source>
        <dbReference type="SAM" id="SignalP"/>
    </source>
</evidence>
<dbReference type="OrthoDB" id="10335542at2759"/>
<dbReference type="WBParaSite" id="HCON_00039990-00001">
    <property type="protein sequence ID" value="HCON_00039990-00001"/>
    <property type="gene ID" value="HCON_00039990"/>
</dbReference>
<evidence type="ECO:0000313" key="2">
    <source>
        <dbReference type="Proteomes" id="UP000025227"/>
    </source>
</evidence>
<dbReference type="Proteomes" id="UP000025227">
    <property type="component" value="Unplaced"/>
</dbReference>
<accession>A0A7I4Y0V3</accession>
<proteinExistence type="predicted"/>
<dbReference type="OMA" id="GCVTVWA"/>
<feature type="signal peptide" evidence="1">
    <location>
        <begin position="1"/>
        <end position="18"/>
    </location>
</feature>
<keyword evidence="2" id="KW-1185">Reference proteome</keyword>
<protein>
    <submittedName>
        <fullName evidence="3">DUF148 domain-containing protein</fullName>
    </submittedName>
</protein>